<evidence type="ECO:0000256" key="1">
    <source>
        <dbReference type="SAM" id="SignalP"/>
    </source>
</evidence>
<name>A0ABU8TJR5_9HYPH</name>
<dbReference type="RefSeq" id="WP_340274131.1">
    <property type="nucleotide sequence ID" value="NZ_JBAKIA010000005.1"/>
</dbReference>
<feature type="chain" id="PRO_5047221181" evidence="1">
    <location>
        <begin position="30"/>
        <end position="147"/>
    </location>
</feature>
<dbReference type="InterPro" id="IPR005184">
    <property type="entry name" value="DUF306_Meta_HslJ"/>
</dbReference>
<organism evidence="3 4">
    <name type="scientific">Roseibium algae</name>
    <dbReference type="NCBI Taxonomy" id="3123038"/>
    <lineage>
        <taxon>Bacteria</taxon>
        <taxon>Pseudomonadati</taxon>
        <taxon>Pseudomonadota</taxon>
        <taxon>Alphaproteobacteria</taxon>
        <taxon>Hyphomicrobiales</taxon>
        <taxon>Stappiaceae</taxon>
        <taxon>Roseibium</taxon>
    </lineage>
</organism>
<feature type="domain" description="DUF306" evidence="2">
    <location>
        <begin position="40"/>
        <end position="143"/>
    </location>
</feature>
<dbReference type="InterPro" id="IPR053147">
    <property type="entry name" value="Hsp_HslJ-like"/>
</dbReference>
<reference evidence="3 4" key="1">
    <citation type="submission" date="2024-02" db="EMBL/GenBank/DDBJ databases">
        <title>Roseibium algae sp. nov., isolated from marine alga (Grateloupia sp.), showing potential in myo-inositol conversion.</title>
        <authorList>
            <person name="Wang Y."/>
        </authorList>
    </citation>
    <scope>NUCLEOTIDE SEQUENCE [LARGE SCALE GENOMIC DNA]</scope>
    <source>
        <strain evidence="3 4">H3510</strain>
    </source>
</reference>
<dbReference type="PANTHER" id="PTHR35535">
    <property type="entry name" value="HEAT SHOCK PROTEIN HSLJ"/>
    <property type="match status" value="1"/>
</dbReference>
<dbReference type="Pfam" id="PF03724">
    <property type="entry name" value="META"/>
    <property type="match status" value="1"/>
</dbReference>
<feature type="signal peptide" evidence="1">
    <location>
        <begin position="1"/>
        <end position="29"/>
    </location>
</feature>
<evidence type="ECO:0000313" key="4">
    <source>
        <dbReference type="Proteomes" id="UP001385499"/>
    </source>
</evidence>
<keyword evidence="1" id="KW-0732">Signal</keyword>
<dbReference type="InterPro" id="IPR038670">
    <property type="entry name" value="HslJ-like_sf"/>
</dbReference>
<comment type="caution">
    <text evidence="3">The sequence shown here is derived from an EMBL/GenBank/DDBJ whole genome shotgun (WGS) entry which is preliminary data.</text>
</comment>
<accession>A0ABU8TJR5</accession>
<evidence type="ECO:0000259" key="2">
    <source>
        <dbReference type="Pfam" id="PF03724"/>
    </source>
</evidence>
<proteinExistence type="predicted"/>
<evidence type="ECO:0000313" key="3">
    <source>
        <dbReference type="EMBL" id="MEJ8474386.1"/>
    </source>
</evidence>
<dbReference type="EMBL" id="JBAKIA010000005">
    <property type="protein sequence ID" value="MEJ8474386.1"/>
    <property type="molecule type" value="Genomic_DNA"/>
</dbReference>
<sequence>MTGHMLPRCFFAFCIVCAASLFAGHRSFAQEADVPIDLLGKWKAETIEGTEVVAGSASLLEFEEAGTVDGNGGCNTIFGPLRIDDRNIRIGPLSVTRKSCPPDILNQEKDFLKALAKTRDFKKLPGEKALLLLDGQGEEVVRLVEVR</sequence>
<dbReference type="Proteomes" id="UP001385499">
    <property type="component" value="Unassembled WGS sequence"/>
</dbReference>
<keyword evidence="4" id="KW-1185">Reference proteome</keyword>
<gene>
    <name evidence="3" type="ORF">V6575_09825</name>
</gene>
<dbReference type="PANTHER" id="PTHR35535:SF1">
    <property type="entry name" value="HEAT SHOCK PROTEIN HSLJ"/>
    <property type="match status" value="1"/>
</dbReference>
<protein>
    <submittedName>
        <fullName evidence="3">META domain-containing protein</fullName>
    </submittedName>
</protein>
<dbReference type="Gene3D" id="2.40.128.270">
    <property type="match status" value="1"/>
</dbReference>